<feature type="domain" description="Fungal lipase-type" evidence="1">
    <location>
        <begin position="92"/>
        <end position="190"/>
    </location>
</feature>
<sequence length="402" mass="43969">MPTKILSTFTKAASLANKVPSCGFAQQAVDLAYKIGRSNYAEKCKKLEQQIGNDGWKVLCTSADYADTNQCGYKAVALINEKTKQVHIATAGTNPTNMHDLRDDLCGVYNHGYISKTKPMQAFLDKITSSVSSHGPISSWDFSTSGHSLGAVVADLTAAEIRCRNLKLSKAITFENPGSKPIVENQYFSNEDRKSILSFAKHCVVVNAQPNFINATNDQLAGEKKLVLWNKKLSNNPDSSASSSNLVKLMHTAARMLGIAQAAEKVASYLGINNLLNDISNHKLANFEDLDESKKENSIVKKIFAVKEWGGKKCILLSDSEAQKLKNVVPTGNDVLVEDKNEALSHNTLQSFACYKGFGYADLLRPIYSSDLAFDQEEMSSETGEGFSILVGNKTDWSTEVD</sequence>
<protein>
    <submittedName>
        <fullName evidence="2">Lipase family protein</fullName>
    </submittedName>
</protein>
<reference evidence="2 3" key="1">
    <citation type="submission" date="2015-02" db="EMBL/GenBank/DDBJ databases">
        <title>Genome Sequencing of Rickettsiales.</title>
        <authorList>
            <person name="Daugherty S.C."/>
            <person name="Su Q."/>
            <person name="Abolude K."/>
            <person name="Beier-Sexton M."/>
            <person name="Carlyon J.A."/>
            <person name="Carter R."/>
            <person name="Day N.P."/>
            <person name="Dumler S.J."/>
            <person name="Dyachenko V."/>
            <person name="Godinez A."/>
            <person name="Kurtti T.J."/>
            <person name="Lichay M."/>
            <person name="Mullins K.E."/>
            <person name="Ott S."/>
            <person name="Pappas-Brown V."/>
            <person name="Paris D.H."/>
            <person name="Patel P."/>
            <person name="Richards A.L."/>
            <person name="Sadzewicz L."/>
            <person name="Sears K."/>
            <person name="Seidman D."/>
            <person name="Sengamalay N."/>
            <person name="Stenos J."/>
            <person name="Tallon L.J."/>
            <person name="Vincent G."/>
            <person name="Fraser C.M."/>
            <person name="Munderloh U."/>
            <person name="Dunning-Hotopp J.C."/>
        </authorList>
    </citation>
    <scope>NUCLEOTIDE SEQUENCE [LARGE SCALE GENOMIC DNA]</scope>
    <source>
        <strain evidence="2 3">Fuller</strain>
    </source>
</reference>
<organism evidence="2 3">
    <name type="scientific">Orientia chuto str. Dubai</name>
    <dbReference type="NCBI Taxonomy" id="1359168"/>
    <lineage>
        <taxon>Bacteria</taxon>
        <taxon>Pseudomonadati</taxon>
        <taxon>Pseudomonadota</taxon>
        <taxon>Alphaproteobacteria</taxon>
        <taxon>Rickettsiales</taxon>
        <taxon>Rickettsiaceae</taxon>
        <taxon>Rickettsieae</taxon>
        <taxon>Orientia</taxon>
    </lineage>
</organism>
<comment type="caution">
    <text evidence="2">The sequence shown here is derived from an EMBL/GenBank/DDBJ whole genome shotgun (WGS) entry which is preliminary data.</text>
</comment>
<dbReference type="EMBL" id="LANP01000014">
    <property type="protein sequence ID" value="KJV56020.1"/>
    <property type="molecule type" value="Genomic_DNA"/>
</dbReference>
<dbReference type="RefSeq" id="WP_045797299.1">
    <property type="nucleotide sequence ID" value="NZ_LANP01000014.1"/>
</dbReference>
<dbReference type="SUPFAM" id="SSF53474">
    <property type="entry name" value="alpha/beta-Hydrolases"/>
    <property type="match status" value="1"/>
</dbReference>
<dbReference type="Pfam" id="PF01764">
    <property type="entry name" value="Lipase_3"/>
    <property type="match status" value="1"/>
</dbReference>
<evidence type="ECO:0000259" key="1">
    <source>
        <dbReference type="Pfam" id="PF01764"/>
    </source>
</evidence>
<dbReference type="InterPro" id="IPR002921">
    <property type="entry name" value="Fungal_lipase-type"/>
</dbReference>
<evidence type="ECO:0000313" key="2">
    <source>
        <dbReference type="EMBL" id="KJV56020.1"/>
    </source>
</evidence>
<evidence type="ECO:0000313" key="3">
    <source>
        <dbReference type="Proteomes" id="UP000033616"/>
    </source>
</evidence>
<dbReference type="InterPro" id="IPR029058">
    <property type="entry name" value="AB_hydrolase_fold"/>
</dbReference>
<accession>A0A0F3MJU4</accession>
<name>A0A0F3MJU4_9RICK</name>
<keyword evidence="3" id="KW-1185">Reference proteome</keyword>
<gene>
    <name evidence="2" type="ORF">OCHUTO_0627</name>
</gene>
<dbReference type="Gene3D" id="3.40.50.1820">
    <property type="entry name" value="alpha/beta hydrolase"/>
    <property type="match status" value="1"/>
</dbReference>
<dbReference type="OrthoDB" id="7160732at2"/>
<dbReference type="Proteomes" id="UP000033616">
    <property type="component" value="Unassembled WGS sequence"/>
</dbReference>
<dbReference type="PATRIC" id="fig|1359168.3.peg.231"/>
<proteinExistence type="predicted"/>
<dbReference type="GO" id="GO:0006629">
    <property type="term" value="P:lipid metabolic process"/>
    <property type="evidence" value="ECO:0007669"/>
    <property type="project" value="InterPro"/>
</dbReference>
<dbReference type="AlphaFoldDB" id="A0A0F3MJU4"/>